<gene>
    <name evidence="7" type="ORF">ACFORG_22395</name>
</gene>
<keyword evidence="8" id="KW-1185">Reference proteome</keyword>
<feature type="transmembrane region" description="Helical" evidence="5">
    <location>
        <begin position="104"/>
        <end position="125"/>
    </location>
</feature>
<organism evidence="7 8">
    <name type="scientific">Lutimaribacter marinistellae</name>
    <dbReference type="NCBI Taxonomy" id="1820329"/>
    <lineage>
        <taxon>Bacteria</taxon>
        <taxon>Pseudomonadati</taxon>
        <taxon>Pseudomonadota</taxon>
        <taxon>Alphaproteobacteria</taxon>
        <taxon>Rhodobacterales</taxon>
        <taxon>Roseobacteraceae</taxon>
        <taxon>Lutimaribacter</taxon>
    </lineage>
</organism>
<keyword evidence="4 5" id="KW-0472">Membrane</keyword>
<evidence type="ECO:0000256" key="5">
    <source>
        <dbReference type="SAM" id="Phobius"/>
    </source>
</evidence>
<sequence>MNFAFWRTLAVTTVTDPASAARQIMAMEFPREVLWLALALAVVLNTTIQAAINVVFPPVDGMLPGVGTGLGAYAAIVGGGLILTIISLHRVGRWMGGQGTFNEVMALMVWMQFLRVVVQAASFVLLLTVPILSALLALAAALLGLYIFLHFIDQAHRLGSIWRAAGVLIVSVFAIAFVLFVLLSLAGAPITGSAAYV</sequence>
<keyword evidence="2 5" id="KW-0812">Transmembrane</keyword>
<feature type="transmembrane region" description="Helical" evidence="5">
    <location>
        <begin position="164"/>
        <end position="188"/>
    </location>
</feature>
<dbReference type="Pfam" id="PF04893">
    <property type="entry name" value="Yip1"/>
    <property type="match status" value="1"/>
</dbReference>
<dbReference type="EMBL" id="JBHRXI010000049">
    <property type="protein sequence ID" value="MFC3616503.1"/>
    <property type="molecule type" value="Genomic_DNA"/>
</dbReference>
<feature type="domain" description="Yip1" evidence="6">
    <location>
        <begin position="13"/>
        <end position="181"/>
    </location>
</feature>
<dbReference type="InterPro" id="IPR006977">
    <property type="entry name" value="Yip1_dom"/>
</dbReference>
<evidence type="ECO:0000256" key="4">
    <source>
        <dbReference type="ARBA" id="ARBA00023136"/>
    </source>
</evidence>
<dbReference type="Proteomes" id="UP001595629">
    <property type="component" value="Unassembled WGS sequence"/>
</dbReference>
<evidence type="ECO:0000256" key="3">
    <source>
        <dbReference type="ARBA" id="ARBA00022989"/>
    </source>
</evidence>
<dbReference type="RefSeq" id="WP_386737814.1">
    <property type="nucleotide sequence ID" value="NZ_JBHRXI010000049.1"/>
</dbReference>
<proteinExistence type="predicted"/>
<feature type="transmembrane region" description="Helical" evidence="5">
    <location>
        <begin position="33"/>
        <end position="52"/>
    </location>
</feature>
<keyword evidence="3 5" id="KW-1133">Transmembrane helix</keyword>
<feature type="transmembrane region" description="Helical" evidence="5">
    <location>
        <begin position="72"/>
        <end position="92"/>
    </location>
</feature>
<accession>A0ABV7TMR6</accession>
<name>A0ABV7TMR6_9RHOB</name>
<comment type="caution">
    <text evidence="7">The sequence shown here is derived from an EMBL/GenBank/DDBJ whole genome shotgun (WGS) entry which is preliminary data.</text>
</comment>
<evidence type="ECO:0000313" key="8">
    <source>
        <dbReference type="Proteomes" id="UP001595629"/>
    </source>
</evidence>
<protein>
    <submittedName>
        <fullName evidence="7">Yip1 family protein</fullName>
    </submittedName>
</protein>
<evidence type="ECO:0000313" key="7">
    <source>
        <dbReference type="EMBL" id="MFC3616503.1"/>
    </source>
</evidence>
<evidence type="ECO:0000256" key="1">
    <source>
        <dbReference type="ARBA" id="ARBA00004141"/>
    </source>
</evidence>
<evidence type="ECO:0000256" key="2">
    <source>
        <dbReference type="ARBA" id="ARBA00022692"/>
    </source>
</evidence>
<comment type="subcellular location">
    <subcellularLocation>
        <location evidence="1">Membrane</location>
        <topology evidence="1">Multi-pass membrane protein</topology>
    </subcellularLocation>
</comment>
<evidence type="ECO:0000259" key="6">
    <source>
        <dbReference type="Pfam" id="PF04893"/>
    </source>
</evidence>
<feature type="transmembrane region" description="Helical" evidence="5">
    <location>
        <begin position="131"/>
        <end position="152"/>
    </location>
</feature>
<reference evidence="8" key="1">
    <citation type="journal article" date="2019" name="Int. J. Syst. Evol. Microbiol.">
        <title>The Global Catalogue of Microorganisms (GCM) 10K type strain sequencing project: providing services to taxonomists for standard genome sequencing and annotation.</title>
        <authorList>
            <consortium name="The Broad Institute Genomics Platform"/>
            <consortium name="The Broad Institute Genome Sequencing Center for Infectious Disease"/>
            <person name="Wu L."/>
            <person name="Ma J."/>
        </authorList>
    </citation>
    <scope>NUCLEOTIDE SEQUENCE [LARGE SCALE GENOMIC DNA]</scope>
    <source>
        <strain evidence="8">KCTC 42911</strain>
    </source>
</reference>